<evidence type="ECO:0000256" key="4">
    <source>
        <dbReference type="ARBA" id="ARBA00022833"/>
    </source>
</evidence>
<dbReference type="GO" id="GO:0000981">
    <property type="term" value="F:DNA-binding transcription factor activity, RNA polymerase II-specific"/>
    <property type="evidence" value="ECO:0007669"/>
    <property type="project" value="TreeGrafter"/>
</dbReference>
<evidence type="ECO:0000256" key="1">
    <source>
        <dbReference type="ARBA" id="ARBA00022723"/>
    </source>
</evidence>
<evidence type="ECO:0000256" key="3">
    <source>
        <dbReference type="ARBA" id="ARBA00022771"/>
    </source>
</evidence>
<evidence type="ECO:0000259" key="6">
    <source>
        <dbReference type="PROSITE" id="PS50157"/>
    </source>
</evidence>
<proteinExistence type="predicted"/>
<dbReference type="GO" id="GO:0000978">
    <property type="term" value="F:RNA polymerase II cis-regulatory region sequence-specific DNA binding"/>
    <property type="evidence" value="ECO:0007669"/>
    <property type="project" value="TreeGrafter"/>
</dbReference>
<reference evidence="7 8" key="1">
    <citation type="journal article" date="2024" name="BMC Genomics">
        <title>Genome assembly of redclaw crayfish (Cherax quadricarinatus) provides insights into its immune adaptation and hypoxia tolerance.</title>
        <authorList>
            <person name="Liu Z."/>
            <person name="Zheng J."/>
            <person name="Li H."/>
            <person name="Fang K."/>
            <person name="Wang S."/>
            <person name="He J."/>
            <person name="Zhou D."/>
            <person name="Weng S."/>
            <person name="Chi M."/>
            <person name="Gu Z."/>
            <person name="He J."/>
            <person name="Li F."/>
            <person name="Wang M."/>
        </authorList>
    </citation>
    <scope>NUCLEOTIDE SEQUENCE [LARGE SCALE GENOMIC DNA]</scope>
    <source>
        <strain evidence="7">ZL_2023a</strain>
    </source>
</reference>
<comment type="caution">
    <text evidence="7">The sequence shown here is derived from an EMBL/GenBank/DDBJ whole genome shotgun (WGS) entry which is preliminary data.</text>
</comment>
<feature type="domain" description="C2H2-type" evidence="6">
    <location>
        <begin position="330"/>
        <end position="354"/>
    </location>
</feature>
<keyword evidence="1" id="KW-0479">Metal-binding</keyword>
<dbReference type="Gene3D" id="3.30.160.60">
    <property type="entry name" value="Classic Zinc Finger"/>
    <property type="match status" value="3"/>
</dbReference>
<evidence type="ECO:0000313" key="7">
    <source>
        <dbReference type="EMBL" id="KAK8719358.1"/>
    </source>
</evidence>
<dbReference type="FunFam" id="3.30.160.60:FF:000029">
    <property type="entry name" value="GLI family zinc finger 4"/>
    <property type="match status" value="1"/>
</dbReference>
<evidence type="ECO:0000256" key="2">
    <source>
        <dbReference type="ARBA" id="ARBA00022737"/>
    </source>
</evidence>
<keyword evidence="3 5" id="KW-0863">Zinc-finger</keyword>
<evidence type="ECO:0000256" key="5">
    <source>
        <dbReference type="PROSITE-ProRule" id="PRU00042"/>
    </source>
</evidence>
<dbReference type="PANTHER" id="PTHR23235">
    <property type="entry name" value="KRUEPPEL-LIKE TRANSCRIPTION FACTOR"/>
    <property type="match status" value="1"/>
</dbReference>
<sequence>MMNPDQCSMLLEVKSNNIGTSTVKSKVNNILREQCASTTVQVKTEGIINIKEQSLENTDKLDTQGSEDPNQQECSICQKEIVSLCKVSLCSRMDEKPYVCFCGKWFSRSDVLHIHQKFRHLLDDKVVQQEVPAVSEPKVEHNPLPQEAPIVPVPKVKKHKPVQLKSKGKKHKILKQEVLVVPKSKVEHNSAQQKVPTVLKHEVKHKLTHQETLAWPKSIVKIHKPIQQEVLAVPKFKAQHSPVQQEVISVPKFKIKKHKPIKQEVPTVPKPKVKCKLAQQEAPAASKLKGKKHNQMVSDGIHTCEYCGKVFNVGFKLTVHLRYHTGEKPHVCDFCGKAFERKDKMRSHQKIHTK</sequence>
<accession>A0AAW0VR14</accession>
<dbReference type="PANTHER" id="PTHR23235:SF120">
    <property type="entry name" value="KRUPPEL-LIKE FACTOR 15"/>
    <property type="match status" value="1"/>
</dbReference>
<dbReference type="Proteomes" id="UP001445076">
    <property type="component" value="Unassembled WGS sequence"/>
</dbReference>
<dbReference type="AlphaFoldDB" id="A0AAW0VR14"/>
<dbReference type="SMART" id="SM00355">
    <property type="entry name" value="ZnF_C2H2"/>
    <property type="match status" value="3"/>
</dbReference>
<organism evidence="7 8">
    <name type="scientific">Cherax quadricarinatus</name>
    <name type="common">Australian red claw crayfish</name>
    <dbReference type="NCBI Taxonomy" id="27406"/>
    <lineage>
        <taxon>Eukaryota</taxon>
        <taxon>Metazoa</taxon>
        <taxon>Ecdysozoa</taxon>
        <taxon>Arthropoda</taxon>
        <taxon>Crustacea</taxon>
        <taxon>Multicrustacea</taxon>
        <taxon>Malacostraca</taxon>
        <taxon>Eumalacostraca</taxon>
        <taxon>Eucarida</taxon>
        <taxon>Decapoda</taxon>
        <taxon>Pleocyemata</taxon>
        <taxon>Astacidea</taxon>
        <taxon>Parastacoidea</taxon>
        <taxon>Parastacidae</taxon>
        <taxon>Cherax</taxon>
    </lineage>
</organism>
<dbReference type="PROSITE" id="PS50157">
    <property type="entry name" value="ZINC_FINGER_C2H2_2"/>
    <property type="match status" value="2"/>
</dbReference>
<name>A0AAW0VR14_CHEQU</name>
<dbReference type="InterPro" id="IPR036236">
    <property type="entry name" value="Znf_C2H2_sf"/>
</dbReference>
<dbReference type="InterPro" id="IPR013087">
    <property type="entry name" value="Znf_C2H2_type"/>
</dbReference>
<dbReference type="Pfam" id="PF00096">
    <property type="entry name" value="zf-C2H2"/>
    <property type="match status" value="2"/>
</dbReference>
<dbReference type="GO" id="GO:0008270">
    <property type="term" value="F:zinc ion binding"/>
    <property type="evidence" value="ECO:0007669"/>
    <property type="project" value="UniProtKB-KW"/>
</dbReference>
<evidence type="ECO:0000313" key="8">
    <source>
        <dbReference type="Proteomes" id="UP001445076"/>
    </source>
</evidence>
<gene>
    <name evidence="7" type="ORF">OTU49_014080</name>
</gene>
<feature type="domain" description="C2H2-type" evidence="6">
    <location>
        <begin position="302"/>
        <end position="329"/>
    </location>
</feature>
<keyword evidence="4" id="KW-0862">Zinc</keyword>
<dbReference type="EMBL" id="JARKIK010002351">
    <property type="protein sequence ID" value="KAK8719358.1"/>
    <property type="molecule type" value="Genomic_DNA"/>
</dbReference>
<protein>
    <recommendedName>
        <fullName evidence="6">C2H2-type domain-containing protein</fullName>
    </recommendedName>
</protein>
<keyword evidence="2" id="KW-0677">Repeat</keyword>
<dbReference type="SUPFAM" id="SSF57667">
    <property type="entry name" value="beta-beta-alpha zinc fingers"/>
    <property type="match status" value="2"/>
</dbReference>
<dbReference type="PROSITE" id="PS00028">
    <property type="entry name" value="ZINC_FINGER_C2H2_1"/>
    <property type="match status" value="2"/>
</dbReference>
<keyword evidence="8" id="KW-1185">Reference proteome</keyword>